<proteinExistence type="predicted"/>
<reference evidence="2" key="1">
    <citation type="submission" date="2021-01" db="EMBL/GenBank/DDBJ databases">
        <authorList>
            <person name="Corre E."/>
            <person name="Pelletier E."/>
            <person name="Niang G."/>
            <person name="Scheremetjew M."/>
            <person name="Finn R."/>
            <person name="Kale V."/>
            <person name="Holt S."/>
            <person name="Cochrane G."/>
            <person name="Meng A."/>
            <person name="Brown T."/>
            <person name="Cohen L."/>
        </authorList>
    </citation>
    <scope>NUCLEOTIDE SEQUENCE</scope>
    <source>
        <strain evidence="2">CCMP1756</strain>
    </source>
</reference>
<keyword evidence="1" id="KW-1133">Transmembrane helix</keyword>
<feature type="transmembrane region" description="Helical" evidence="1">
    <location>
        <begin position="16"/>
        <end position="36"/>
    </location>
</feature>
<sequence length="120" mass="12774">MPWEVGIDLSDGDRSVLAVAALALGATTVVLLFLCCRRLCCCCGSRRSASGVGYESVPHQLDGEELDFKRAMEGDGVEGGAFTGTELEQIEMIEQYRSKLVEGAAEDSAAERGKDLSKVA</sequence>
<reference evidence="3" key="2">
    <citation type="submission" date="2021-11" db="EMBL/GenBank/DDBJ databases">
        <authorList>
            <consortium name="Genoscope - CEA"/>
            <person name="William W."/>
        </authorList>
    </citation>
    <scope>NUCLEOTIDE SEQUENCE</scope>
</reference>
<accession>A0A7S4E867</accession>
<organism evidence="2">
    <name type="scientific">Pelagomonas calceolata</name>
    <dbReference type="NCBI Taxonomy" id="35677"/>
    <lineage>
        <taxon>Eukaryota</taxon>
        <taxon>Sar</taxon>
        <taxon>Stramenopiles</taxon>
        <taxon>Ochrophyta</taxon>
        <taxon>Pelagophyceae</taxon>
        <taxon>Pelagomonadales</taxon>
        <taxon>Pelagomonadaceae</taxon>
        <taxon>Pelagomonas</taxon>
    </lineage>
</organism>
<keyword evidence="1" id="KW-0472">Membrane</keyword>
<dbReference type="OrthoDB" id="10568537at2759"/>
<evidence type="ECO:0000313" key="3">
    <source>
        <dbReference type="EMBL" id="CAH0373797.1"/>
    </source>
</evidence>
<evidence type="ECO:0000256" key="1">
    <source>
        <dbReference type="SAM" id="Phobius"/>
    </source>
</evidence>
<protein>
    <submittedName>
        <fullName evidence="2">Uncharacterized protein</fullName>
    </submittedName>
</protein>
<keyword evidence="1" id="KW-0812">Transmembrane</keyword>
<dbReference type="AlphaFoldDB" id="A0A7S4E867"/>
<name>A0A7S4E867_9STRA</name>
<evidence type="ECO:0000313" key="4">
    <source>
        <dbReference type="Proteomes" id="UP000789595"/>
    </source>
</evidence>
<evidence type="ECO:0000313" key="2">
    <source>
        <dbReference type="EMBL" id="CAE0696916.1"/>
    </source>
</evidence>
<gene>
    <name evidence="2" type="ORF">PCAL00307_LOCUS12352</name>
    <name evidence="3" type="ORF">PECAL_4P10370</name>
</gene>
<dbReference type="EMBL" id="CAKKNE010000004">
    <property type="protein sequence ID" value="CAH0373797.1"/>
    <property type="molecule type" value="Genomic_DNA"/>
</dbReference>
<keyword evidence="4" id="KW-1185">Reference proteome</keyword>
<dbReference type="EMBL" id="HBIW01014361">
    <property type="protein sequence ID" value="CAE0696916.1"/>
    <property type="molecule type" value="Transcribed_RNA"/>
</dbReference>
<dbReference type="Proteomes" id="UP000789595">
    <property type="component" value="Unassembled WGS sequence"/>
</dbReference>